<dbReference type="Gene3D" id="3.30.1540.10">
    <property type="entry name" value="formyl-coa transferase, domain 3"/>
    <property type="match status" value="1"/>
</dbReference>
<dbReference type="Proteomes" id="UP000295122">
    <property type="component" value="Unassembled WGS sequence"/>
</dbReference>
<evidence type="ECO:0000256" key="1">
    <source>
        <dbReference type="ARBA" id="ARBA00022679"/>
    </source>
</evidence>
<sequence length="394" mass="42674">METPLAPLKGIKVLDLTRVRSGPTAVRQLGDWGADVVKIETPPEIDPADYSGNRLGSDFQNLQRNKRGMTLNMKSEQGRAVFRRLVEDADVVVENFRPDVKAKLGFDYDSLKALNPRIILASISGFGQDGPYAKRPGFDQVAQGMGGLMSVTGLPGGGPVRAGVPLADLSAGIFCAQGILLALIERERSGEGQWVQTSLLQAQIFMLDFQAARWLNEGEVPQQAGNDHPTSIPTGVFTTRDGHLNVATAGQAIWERFARAIGLDRLIDEPDFRTGKDRSANRARLNALIQEVIATEDTATWVDRLNGAGIPCGPIYAIDEVFADPQVQHLETHGTIPSPHAGDLHLLRQPVTLSRTPARLERHPPAAGEHTGEILAELGYSPAEIEALRADKAI</sequence>
<gene>
    <name evidence="2" type="ORF">EV668_4103</name>
</gene>
<dbReference type="AlphaFoldDB" id="A0A4R7BS57"/>
<protein>
    <submittedName>
        <fullName evidence="2">Crotonobetainyl-CoA:carnitine CoA-transferase CaiB-like acyl-CoA transferase</fullName>
    </submittedName>
</protein>
<dbReference type="InterPro" id="IPR044855">
    <property type="entry name" value="CoA-Trfase_III_dom3_sf"/>
</dbReference>
<dbReference type="PANTHER" id="PTHR48207">
    <property type="entry name" value="SUCCINATE--HYDROXYMETHYLGLUTARATE COA-TRANSFERASE"/>
    <property type="match status" value="1"/>
</dbReference>
<dbReference type="SUPFAM" id="SSF89796">
    <property type="entry name" value="CoA-transferase family III (CaiB/BaiF)"/>
    <property type="match status" value="1"/>
</dbReference>
<dbReference type="Gene3D" id="3.40.50.10540">
    <property type="entry name" value="Crotonobetainyl-coa:carnitine coa-transferase, domain 1"/>
    <property type="match status" value="1"/>
</dbReference>
<dbReference type="InterPro" id="IPR003673">
    <property type="entry name" value="CoA-Trfase_fam_III"/>
</dbReference>
<keyword evidence="1 2" id="KW-0808">Transferase</keyword>
<keyword evidence="3" id="KW-1185">Reference proteome</keyword>
<evidence type="ECO:0000313" key="3">
    <source>
        <dbReference type="Proteomes" id="UP000295122"/>
    </source>
</evidence>
<dbReference type="PANTHER" id="PTHR48207:SF3">
    <property type="entry name" value="SUCCINATE--HYDROXYMETHYLGLUTARATE COA-TRANSFERASE"/>
    <property type="match status" value="1"/>
</dbReference>
<organism evidence="2 3">
    <name type="scientific">Enterovirga rhinocerotis</name>
    <dbReference type="NCBI Taxonomy" id="1339210"/>
    <lineage>
        <taxon>Bacteria</taxon>
        <taxon>Pseudomonadati</taxon>
        <taxon>Pseudomonadota</taxon>
        <taxon>Alphaproteobacteria</taxon>
        <taxon>Hyphomicrobiales</taxon>
        <taxon>Methylobacteriaceae</taxon>
        <taxon>Enterovirga</taxon>
    </lineage>
</organism>
<reference evidence="2 3" key="1">
    <citation type="submission" date="2019-03" db="EMBL/GenBank/DDBJ databases">
        <title>Genomic Encyclopedia of Type Strains, Phase IV (KMG-IV): sequencing the most valuable type-strain genomes for metagenomic binning, comparative biology and taxonomic classification.</title>
        <authorList>
            <person name="Goeker M."/>
        </authorList>
    </citation>
    <scope>NUCLEOTIDE SEQUENCE [LARGE SCALE GENOMIC DNA]</scope>
    <source>
        <strain evidence="2 3">DSM 25903</strain>
    </source>
</reference>
<dbReference type="InterPro" id="IPR023606">
    <property type="entry name" value="CoA-Trfase_III_dom_1_sf"/>
</dbReference>
<dbReference type="EMBL" id="SNZR01000015">
    <property type="protein sequence ID" value="TDR88231.1"/>
    <property type="molecule type" value="Genomic_DNA"/>
</dbReference>
<dbReference type="OrthoDB" id="9806585at2"/>
<dbReference type="RefSeq" id="WP_133773555.1">
    <property type="nucleotide sequence ID" value="NZ_SNZR01000015.1"/>
</dbReference>
<dbReference type="InterPro" id="IPR050483">
    <property type="entry name" value="CoA-transferase_III_domain"/>
</dbReference>
<dbReference type="GO" id="GO:0008410">
    <property type="term" value="F:CoA-transferase activity"/>
    <property type="evidence" value="ECO:0007669"/>
    <property type="project" value="TreeGrafter"/>
</dbReference>
<evidence type="ECO:0000313" key="2">
    <source>
        <dbReference type="EMBL" id="TDR88231.1"/>
    </source>
</evidence>
<accession>A0A4R7BS57</accession>
<comment type="caution">
    <text evidence="2">The sequence shown here is derived from an EMBL/GenBank/DDBJ whole genome shotgun (WGS) entry which is preliminary data.</text>
</comment>
<dbReference type="Pfam" id="PF02515">
    <property type="entry name" value="CoA_transf_3"/>
    <property type="match status" value="1"/>
</dbReference>
<name>A0A4R7BS57_9HYPH</name>
<proteinExistence type="predicted"/>